<evidence type="ECO:0000313" key="2">
    <source>
        <dbReference type="EMBL" id="MBF4433197.1"/>
    </source>
</evidence>
<dbReference type="InterPro" id="IPR036514">
    <property type="entry name" value="SGNH_hydro_sf"/>
</dbReference>
<dbReference type="SUPFAM" id="SSF52266">
    <property type="entry name" value="SGNH hydrolase"/>
    <property type="match status" value="1"/>
</dbReference>
<organism evidence="2 3">
    <name type="scientific">Vibrio anguillarum</name>
    <name type="common">Listonella anguillarum</name>
    <dbReference type="NCBI Taxonomy" id="55601"/>
    <lineage>
        <taxon>Bacteria</taxon>
        <taxon>Pseudomonadati</taxon>
        <taxon>Pseudomonadota</taxon>
        <taxon>Gammaproteobacteria</taxon>
        <taxon>Vibrionales</taxon>
        <taxon>Vibrionaceae</taxon>
        <taxon>Vibrio</taxon>
    </lineage>
</organism>
<dbReference type="GO" id="GO:0006629">
    <property type="term" value="P:lipid metabolic process"/>
    <property type="evidence" value="ECO:0007669"/>
    <property type="project" value="InterPro"/>
</dbReference>
<accession>A0AAW4B8M1</accession>
<dbReference type="Pfam" id="PF16460">
    <property type="entry name" value="Phage_TTP_11"/>
    <property type="match status" value="1"/>
</dbReference>
<dbReference type="AlphaFoldDB" id="A0AAW4B8M1"/>
<dbReference type="Gene3D" id="3.40.50.1110">
    <property type="entry name" value="SGNH hydrolase"/>
    <property type="match status" value="1"/>
</dbReference>
<sequence>MAIKTQGTSLYTIDPADGTILAVSCVTSIDGIDSGLDQIETSCLEGDARTYEAGMATPGTATFGINVDPKDGSHIRLHQLKTQGVTLKWAIGWSDGKGIVPTVTGSGESAEFTLPATRSWITFEGFMNSYPFSFALNAVVSSTVGIQVSGDPVLVPKNQLPNDFLLEKQNIKLIAFGDSITAAGASPRTANGNYIYLTGGYWVDAWVQSSQQFEMLDGVGVSGNTTLDLLNRMDDVLLSAADVVMILIGTNDLAQARTPEQTRDSMAQILDQIISAGKKVLITPVPLREVADNLNEKINTLNAYYSELTAERSSHVAMTNTLTQFNQFIEDGNELTVTTDGLHPNTYGAWLIASEVKVALDKYFNSLPLDYVNLAPNPEFSGTGGYVLSGATGEAPDGWGVYYADPSNGLGTESASVVNADGSVSLKTGTVAPYNQVLFKSNKVTNISQNKKYSFGLSVSCGDLSNVSAMRLYMNGSTAPIKSVEFQLKVPAGLTSFNEIKLRTPFIDIGDATYVELYLTVTSNGTAPIELSISNPVLIEHI</sequence>
<evidence type="ECO:0000259" key="1">
    <source>
        <dbReference type="Pfam" id="PF13472"/>
    </source>
</evidence>
<gene>
    <name evidence="2" type="ORF">ERJ77_01540</name>
</gene>
<dbReference type="PROSITE" id="PS01098">
    <property type="entry name" value="LIPASE_GDSL_SER"/>
    <property type="match status" value="1"/>
</dbReference>
<dbReference type="PANTHER" id="PTHR30383">
    <property type="entry name" value="THIOESTERASE 1/PROTEASE 1/LYSOPHOSPHOLIPASE L1"/>
    <property type="match status" value="1"/>
</dbReference>
<dbReference type="InterPro" id="IPR013830">
    <property type="entry name" value="SGNH_hydro"/>
</dbReference>
<dbReference type="Gene3D" id="4.10.410.40">
    <property type="match status" value="1"/>
</dbReference>
<dbReference type="InterPro" id="IPR032495">
    <property type="entry name" value="Phage_TTP_11"/>
</dbReference>
<dbReference type="Proteomes" id="UP000786185">
    <property type="component" value="Unassembled WGS sequence"/>
</dbReference>
<dbReference type="InterPro" id="IPR008265">
    <property type="entry name" value="Lipase_GDSL_AS"/>
</dbReference>
<dbReference type="GO" id="GO:0016298">
    <property type="term" value="F:lipase activity"/>
    <property type="evidence" value="ECO:0007669"/>
    <property type="project" value="InterPro"/>
</dbReference>
<dbReference type="EMBL" id="SCLC01000001">
    <property type="protein sequence ID" value="MBF4433197.1"/>
    <property type="molecule type" value="Genomic_DNA"/>
</dbReference>
<reference evidence="2" key="1">
    <citation type="journal article" date="2021" name="PeerJ">
        <title>Analysis of 44 Vibrio anguillarum genomes reveals high genetic diversity.</title>
        <authorList>
            <person name="Hansen M.J."/>
            <person name="Dalsgaard I."/>
        </authorList>
    </citation>
    <scope>NUCLEOTIDE SEQUENCE</scope>
    <source>
        <strain evidence="2">850617-1/1</strain>
    </source>
</reference>
<dbReference type="InterPro" id="IPR051532">
    <property type="entry name" value="Ester_Hydrolysis_Enzymes"/>
</dbReference>
<protein>
    <recommendedName>
        <fullName evidence="1">SGNH hydrolase-type esterase domain-containing protein</fullName>
    </recommendedName>
</protein>
<feature type="domain" description="SGNH hydrolase-type esterase" evidence="1">
    <location>
        <begin position="175"/>
        <end position="349"/>
    </location>
</feature>
<evidence type="ECO:0000313" key="3">
    <source>
        <dbReference type="Proteomes" id="UP000786185"/>
    </source>
</evidence>
<comment type="caution">
    <text evidence="2">The sequence shown here is derived from an EMBL/GenBank/DDBJ whole genome shotgun (WGS) entry which is preliminary data.</text>
</comment>
<proteinExistence type="predicted"/>
<name>A0AAW4B8M1_VIBAN</name>
<dbReference type="Pfam" id="PF13472">
    <property type="entry name" value="Lipase_GDSL_2"/>
    <property type="match status" value="1"/>
</dbReference>